<protein>
    <submittedName>
        <fullName evidence="3">Uncharacterized protein</fullName>
    </submittedName>
</protein>
<feature type="compositionally biased region" description="Low complexity" evidence="1">
    <location>
        <begin position="35"/>
        <end position="49"/>
    </location>
</feature>
<gene>
    <name evidence="3" type="primary">CUN034</name>
</gene>
<name>Q919N5_NPVCO</name>
<dbReference type="Proteomes" id="UP000006635">
    <property type="component" value="Segment"/>
</dbReference>
<dbReference type="KEGG" id="vg:921911"/>
<dbReference type="EMBL" id="AF403738">
    <property type="protein sequence ID" value="AAK94112.1"/>
    <property type="molecule type" value="Genomic_DNA"/>
</dbReference>
<feature type="transmembrane region" description="Helical" evidence="2">
    <location>
        <begin position="69"/>
        <end position="89"/>
    </location>
</feature>
<proteinExistence type="predicted"/>
<keyword evidence="2" id="KW-0812">Transmembrane</keyword>
<reference evidence="3 4" key="1">
    <citation type="journal article" date="2001" name="J. Virol.">
        <title>Genome sequence of a baculovirus pathogenic for Culex nigripalpus.</title>
        <authorList>
            <person name="Afonso C.L."/>
            <person name="Tulman E.R."/>
            <person name="Lu Z."/>
            <person name="Balinsky C.A."/>
            <person name="Moser B.A."/>
            <person name="Becnel J.J."/>
            <person name="Rock D.L."/>
            <person name="Kutish G.F."/>
        </authorList>
    </citation>
    <scope>NUCLEOTIDE SEQUENCE [LARGE SCALE GENOMIC DNA]</scope>
    <source>
        <strain evidence="4">Isolate Florida/1997</strain>
    </source>
</reference>
<keyword evidence="2" id="KW-0472">Membrane</keyword>
<dbReference type="GeneID" id="921911"/>
<evidence type="ECO:0000256" key="2">
    <source>
        <dbReference type="SAM" id="Phobius"/>
    </source>
</evidence>
<evidence type="ECO:0000256" key="1">
    <source>
        <dbReference type="SAM" id="MobiDB-lite"/>
    </source>
</evidence>
<evidence type="ECO:0000313" key="3">
    <source>
        <dbReference type="EMBL" id="AAK94112.1"/>
    </source>
</evidence>
<sequence length="108" mass="11424">MTLIDTAALYGLGGSVGNIPLRVDGYSKPVDEESSNNNNNNSAAPNNSSRVNQFVPRAQPEPQPLSTKLPWVLLGIIITIVIVFIASLVRAYGSPDVQAAVAYGAMEP</sequence>
<organismHost>
    <name type="scientific">Culex nigripalpus</name>
    <dbReference type="NCBI Taxonomy" id="42429"/>
</organismHost>
<feature type="region of interest" description="Disordered" evidence="1">
    <location>
        <begin position="27"/>
        <end position="65"/>
    </location>
</feature>
<dbReference type="RefSeq" id="NP_203338.1">
    <property type="nucleotide sequence ID" value="NC_003084.1"/>
</dbReference>
<keyword evidence="4" id="KW-1185">Reference proteome</keyword>
<organism evidence="3 4">
    <name type="scientific">Culex nigripalpus nucleopolyhedrovirus (isolate Florida/1997)</name>
    <name type="common">CuniNPV</name>
    <dbReference type="NCBI Taxonomy" id="645993"/>
    <lineage>
        <taxon>Viruses</taxon>
        <taxon>Viruses incertae sedis</taxon>
        <taxon>Naldaviricetes</taxon>
        <taxon>Lefavirales</taxon>
        <taxon>Baculoviridae</taxon>
        <taxon>Deltabaculovirus</taxon>
    </lineage>
</organism>
<keyword evidence="2" id="KW-1133">Transmembrane helix</keyword>
<accession>Q919N5</accession>
<evidence type="ECO:0000313" key="4">
    <source>
        <dbReference type="Proteomes" id="UP000006635"/>
    </source>
</evidence>